<accession>A0AAW0MA84</accession>
<evidence type="ECO:0000313" key="1">
    <source>
        <dbReference type="EMBL" id="KAK7860838.1"/>
    </source>
</evidence>
<dbReference type="Gene3D" id="3.20.20.80">
    <property type="entry name" value="Glycosidases"/>
    <property type="match status" value="1"/>
</dbReference>
<gene>
    <name evidence="1" type="primary">BG5_4</name>
    <name evidence="1" type="ORF">CFP56_029284</name>
</gene>
<organism evidence="1 2">
    <name type="scientific">Quercus suber</name>
    <name type="common">Cork oak</name>
    <dbReference type="NCBI Taxonomy" id="58331"/>
    <lineage>
        <taxon>Eukaryota</taxon>
        <taxon>Viridiplantae</taxon>
        <taxon>Streptophyta</taxon>
        <taxon>Embryophyta</taxon>
        <taxon>Tracheophyta</taxon>
        <taxon>Spermatophyta</taxon>
        <taxon>Magnoliopsida</taxon>
        <taxon>eudicotyledons</taxon>
        <taxon>Gunneridae</taxon>
        <taxon>Pentapetalae</taxon>
        <taxon>rosids</taxon>
        <taxon>fabids</taxon>
        <taxon>Fagales</taxon>
        <taxon>Fagaceae</taxon>
        <taxon>Quercus</taxon>
    </lineage>
</organism>
<keyword evidence="2" id="KW-1185">Reference proteome</keyword>
<reference evidence="1 2" key="1">
    <citation type="journal article" date="2018" name="Sci. Data">
        <title>The draft genome sequence of cork oak.</title>
        <authorList>
            <person name="Ramos A.M."/>
            <person name="Usie A."/>
            <person name="Barbosa P."/>
            <person name="Barros P.M."/>
            <person name="Capote T."/>
            <person name="Chaves I."/>
            <person name="Simoes F."/>
            <person name="Abreu I."/>
            <person name="Carrasquinho I."/>
            <person name="Faro C."/>
            <person name="Guimaraes J.B."/>
            <person name="Mendonca D."/>
            <person name="Nobrega F."/>
            <person name="Rodrigues L."/>
            <person name="Saibo N.J.M."/>
            <person name="Varela M.C."/>
            <person name="Egas C."/>
            <person name="Matos J."/>
            <person name="Miguel C.M."/>
            <person name="Oliveira M.M."/>
            <person name="Ricardo C.P."/>
            <person name="Goncalves S."/>
        </authorList>
    </citation>
    <scope>NUCLEOTIDE SEQUENCE [LARGE SCALE GENOMIC DNA]</scope>
    <source>
        <strain evidence="2">cv. HL8</strain>
    </source>
</reference>
<proteinExistence type="predicted"/>
<name>A0AAW0MA84_QUESU</name>
<dbReference type="Proteomes" id="UP000237347">
    <property type="component" value="Unassembled WGS sequence"/>
</dbReference>
<protein>
    <submittedName>
        <fullName evidence="1">Glucan endo-1</fullName>
    </submittedName>
</protein>
<evidence type="ECO:0000313" key="2">
    <source>
        <dbReference type="Proteomes" id="UP000237347"/>
    </source>
</evidence>
<dbReference type="AlphaFoldDB" id="A0AAW0MA84"/>
<sequence>MVHPALIVFWSMSASDDSDKLEILNSRLDPIQQHGSLSFVLLKAQGVGVNYRLLGDNLPVPEAAIGLLKSRNITKVWIFEPNPVT</sequence>
<comment type="caution">
    <text evidence="1">The sequence shown here is derived from an EMBL/GenBank/DDBJ whole genome shotgun (WGS) entry which is preliminary data.</text>
</comment>
<dbReference type="EMBL" id="PKMF04000004">
    <property type="protein sequence ID" value="KAK7860838.1"/>
    <property type="molecule type" value="Genomic_DNA"/>
</dbReference>